<organism evidence="6 7">
    <name type="scientific">Rhodobaculum claviforme</name>
    <dbReference type="NCBI Taxonomy" id="1549854"/>
    <lineage>
        <taxon>Bacteria</taxon>
        <taxon>Pseudomonadati</taxon>
        <taxon>Pseudomonadota</taxon>
        <taxon>Alphaproteobacteria</taxon>
        <taxon>Rhodobacterales</taxon>
        <taxon>Paracoccaceae</taxon>
        <taxon>Rhodobaculum</taxon>
    </lineage>
</organism>
<name>A0A934TJR7_9RHOB</name>
<gene>
    <name evidence="6" type="ORF">CCR87_07050</name>
</gene>
<dbReference type="AlphaFoldDB" id="A0A934TJR7"/>
<dbReference type="GO" id="GO:0030288">
    <property type="term" value="C:outer membrane-bounded periplasmic space"/>
    <property type="evidence" value="ECO:0007669"/>
    <property type="project" value="UniProtKB-ARBA"/>
</dbReference>
<evidence type="ECO:0000256" key="4">
    <source>
        <dbReference type="ARBA" id="ARBA00022729"/>
    </source>
</evidence>
<dbReference type="InterPro" id="IPR000914">
    <property type="entry name" value="SBP_5_dom"/>
</dbReference>
<evidence type="ECO:0000256" key="2">
    <source>
        <dbReference type="ARBA" id="ARBA00005695"/>
    </source>
</evidence>
<dbReference type="EMBL" id="NHSD01000204">
    <property type="protein sequence ID" value="MBK5927097.1"/>
    <property type="molecule type" value="Genomic_DNA"/>
</dbReference>
<dbReference type="Gene3D" id="3.40.190.10">
    <property type="entry name" value="Periplasmic binding protein-like II"/>
    <property type="match status" value="1"/>
</dbReference>
<dbReference type="Gene3D" id="3.10.105.10">
    <property type="entry name" value="Dipeptide-binding Protein, Domain 3"/>
    <property type="match status" value="1"/>
</dbReference>
<reference evidence="6" key="2">
    <citation type="journal article" date="2020" name="Microorganisms">
        <title>Osmotic Adaptation and Compatible Solute Biosynthesis of Phototrophic Bacteria as Revealed from Genome Analyses.</title>
        <authorList>
            <person name="Imhoff J.F."/>
            <person name="Rahn T."/>
            <person name="Kunzel S."/>
            <person name="Keller A."/>
            <person name="Neulinger S.C."/>
        </authorList>
    </citation>
    <scope>NUCLEOTIDE SEQUENCE</scope>
    <source>
        <strain evidence="6">LMG 28126</strain>
    </source>
</reference>
<feature type="domain" description="Solute-binding protein family 5" evidence="5">
    <location>
        <begin position="58"/>
        <end position="411"/>
    </location>
</feature>
<dbReference type="Pfam" id="PF00496">
    <property type="entry name" value="SBP_bac_5"/>
    <property type="match status" value="1"/>
</dbReference>
<dbReference type="InterPro" id="IPR030678">
    <property type="entry name" value="Peptide/Ni-bd"/>
</dbReference>
<dbReference type="SUPFAM" id="SSF53850">
    <property type="entry name" value="Periplasmic binding protein-like II"/>
    <property type="match status" value="1"/>
</dbReference>
<protein>
    <submittedName>
        <fullName evidence="6">Peptide ABC transporter</fullName>
    </submittedName>
</protein>
<dbReference type="InterPro" id="IPR039424">
    <property type="entry name" value="SBP_5"/>
</dbReference>
<comment type="similarity">
    <text evidence="2">Belongs to the bacterial solute-binding protein 5 family.</text>
</comment>
<reference evidence="6" key="1">
    <citation type="submission" date="2017-05" db="EMBL/GenBank/DDBJ databases">
        <authorList>
            <person name="Imhoff J.F."/>
            <person name="Rahn T."/>
            <person name="Kuenzel S."/>
            <person name="Neulinger S.C."/>
        </authorList>
    </citation>
    <scope>NUCLEOTIDE SEQUENCE</scope>
    <source>
        <strain evidence="6">LMG 28126</strain>
    </source>
</reference>
<dbReference type="PIRSF" id="PIRSF002741">
    <property type="entry name" value="MppA"/>
    <property type="match status" value="1"/>
</dbReference>
<dbReference type="GO" id="GO:0043190">
    <property type="term" value="C:ATP-binding cassette (ABC) transporter complex"/>
    <property type="evidence" value="ECO:0007669"/>
    <property type="project" value="InterPro"/>
</dbReference>
<keyword evidence="4" id="KW-0732">Signal</keyword>
<accession>A0A934TJR7</accession>
<dbReference type="GO" id="GO:1904680">
    <property type="term" value="F:peptide transmembrane transporter activity"/>
    <property type="evidence" value="ECO:0007669"/>
    <property type="project" value="TreeGrafter"/>
</dbReference>
<dbReference type="Proteomes" id="UP000706333">
    <property type="component" value="Unassembled WGS sequence"/>
</dbReference>
<comment type="caution">
    <text evidence="6">The sequence shown here is derived from an EMBL/GenBank/DDBJ whole genome shotgun (WGS) entry which is preliminary data.</text>
</comment>
<dbReference type="PANTHER" id="PTHR30290">
    <property type="entry name" value="PERIPLASMIC BINDING COMPONENT OF ABC TRANSPORTER"/>
    <property type="match status" value="1"/>
</dbReference>
<dbReference type="GO" id="GO:0015833">
    <property type="term" value="P:peptide transport"/>
    <property type="evidence" value="ECO:0007669"/>
    <property type="project" value="TreeGrafter"/>
</dbReference>
<proteinExistence type="inferred from homology"/>
<dbReference type="PANTHER" id="PTHR30290:SF9">
    <property type="entry name" value="OLIGOPEPTIDE-BINDING PROTEIN APPA"/>
    <property type="match status" value="1"/>
</dbReference>
<comment type="subcellular location">
    <subcellularLocation>
        <location evidence="1">Periplasm</location>
    </subcellularLocation>
</comment>
<evidence type="ECO:0000256" key="3">
    <source>
        <dbReference type="ARBA" id="ARBA00022448"/>
    </source>
</evidence>
<keyword evidence="7" id="KW-1185">Reference proteome</keyword>
<keyword evidence="3" id="KW-0813">Transport</keyword>
<dbReference type="Gene3D" id="3.90.76.10">
    <property type="entry name" value="Dipeptide-binding Protein, Domain 1"/>
    <property type="match status" value="1"/>
</dbReference>
<evidence type="ECO:0000259" key="5">
    <source>
        <dbReference type="Pfam" id="PF00496"/>
    </source>
</evidence>
<evidence type="ECO:0000256" key="1">
    <source>
        <dbReference type="ARBA" id="ARBA00004418"/>
    </source>
</evidence>
<sequence length="513" mass="56712">MAGACAVGLVSGLSAETLRWGGGRDINSMDPYSFGSSYTLAFLNHVYEGLVRYDENLQIEPALATGWEILDERTWRFTLREGVTFHNGAPFTADDVLASLTRVTHPTSPLRGNLPAYASAEVVDDHTIDITLTGPYPLLLNDLTNIHIFNAQWLVDNNAELPTDFGAGTESYATFNANGTGPFRALERVPESRTVLEVFDGWWDDAQHNITRIEFTPITSAATRVAALLSGEIDFTEDAPVQDLARLEAAPNVTPLVTSDLRTVFFGFNQNETLHDGRPNAFTDIRVRQAFGHALDLELIHRRIMRGMSRVSGSIVAPEIPGWREDLDVPPAHDPELARSLLQEAGAEGFSFSITCAYNDYVNEEEICNAVIPMLNRAGFDASLDIGPSAIQSQKSSNRQTDVFILGWANLPMLDSFSILTQVMHSLEGTRGVFNWGSWSYPELDALIDAASTELDFDTRIGLQSEALEFVRDNAILMPLHQQPMAWAATDRVSEVLQLGDNKARHWKTRIAE</sequence>
<dbReference type="CDD" id="cd08498">
    <property type="entry name" value="PBP2_NikA_DppA_OppA_like_2"/>
    <property type="match status" value="1"/>
</dbReference>
<evidence type="ECO:0000313" key="7">
    <source>
        <dbReference type="Proteomes" id="UP000706333"/>
    </source>
</evidence>
<evidence type="ECO:0000313" key="6">
    <source>
        <dbReference type="EMBL" id="MBK5927097.1"/>
    </source>
</evidence>